<evidence type="ECO:0000256" key="24">
    <source>
        <dbReference type="ARBA" id="ARBA00034100"/>
    </source>
</evidence>
<dbReference type="InterPro" id="IPR027468">
    <property type="entry name" value="Alpha-dystroglycan_domain_2"/>
</dbReference>
<reference evidence="29" key="2">
    <citation type="journal article" date="2023" name="Science">
        <title>Genomic signatures of disease resistance in endangered staghorn corals.</title>
        <authorList>
            <person name="Vollmer S.V."/>
            <person name="Selwyn J.D."/>
            <person name="Despard B.A."/>
            <person name="Roesel C.L."/>
        </authorList>
    </citation>
    <scope>NUCLEOTIDE SEQUENCE</scope>
    <source>
        <strain evidence="29">K2</strain>
    </source>
</reference>
<feature type="compositionally biased region" description="Low complexity" evidence="25">
    <location>
        <begin position="1718"/>
        <end position="1734"/>
    </location>
</feature>
<keyword evidence="11 27" id="KW-0732">Signal</keyword>
<evidence type="ECO:0000256" key="3">
    <source>
        <dbReference type="ARBA" id="ARBA00004245"/>
    </source>
</evidence>
<dbReference type="Pfam" id="PF05454">
    <property type="entry name" value="DAG1"/>
    <property type="match status" value="1"/>
</dbReference>
<dbReference type="InterPro" id="IPR006644">
    <property type="entry name" value="Cadg"/>
</dbReference>
<feature type="domain" description="Peptidase S72" evidence="28">
    <location>
        <begin position="1328"/>
        <end position="1434"/>
    </location>
</feature>
<dbReference type="Proteomes" id="UP001249851">
    <property type="component" value="Unassembled WGS sequence"/>
</dbReference>
<keyword evidence="14" id="KW-1015">Disulfide bond</keyword>
<keyword evidence="16" id="KW-0206">Cytoskeleton</keyword>
<dbReference type="InterPro" id="IPR008465">
    <property type="entry name" value="DAG1_C"/>
</dbReference>
<dbReference type="Gene3D" id="2.60.40.10">
    <property type="entry name" value="Immunoglobulins"/>
    <property type="match status" value="5"/>
</dbReference>
<reference evidence="29" key="1">
    <citation type="journal article" date="2023" name="G3 (Bethesda)">
        <title>Whole genome assembly and annotation of the endangered Caribbean coral Acropora cervicornis.</title>
        <authorList>
            <person name="Selwyn J.D."/>
            <person name="Vollmer S.V."/>
        </authorList>
    </citation>
    <scope>NUCLEOTIDE SEQUENCE</scope>
    <source>
        <strain evidence="29">K2</strain>
    </source>
</reference>
<keyword evidence="15" id="KW-0325">Glycoprotein</keyword>
<keyword evidence="9" id="KW-0597">Phosphoprotein</keyword>
<dbReference type="GO" id="GO:0016011">
    <property type="term" value="C:dystroglycan complex"/>
    <property type="evidence" value="ECO:0007669"/>
    <property type="project" value="TreeGrafter"/>
</dbReference>
<organism evidence="29 30">
    <name type="scientific">Acropora cervicornis</name>
    <name type="common">Staghorn coral</name>
    <dbReference type="NCBI Taxonomy" id="6130"/>
    <lineage>
        <taxon>Eukaryota</taxon>
        <taxon>Metazoa</taxon>
        <taxon>Cnidaria</taxon>
        <taxon>Anthozoa</taxon>
        <taxon>Hexacorallia</taxon>
        <taxon>Scleractinia</taxon>
        <taxon>Astrocoeniina</taxon>
        <taxon>Acroporidae</taxon>
        <taxon>Acropora</taxon>
    </lineage>
</organism>
<evidence type="ECO:0000256" key="18">
    <source>
        <dbReference type="ARBA" id="ARBA00023257"/>
    </source>
</evidence>
<dbReference type="PANTHER" id="PTHR21559:SF21">
    <property type="entry name" value="DYSTROGLYCAN 1"/>
    <property type="match status" value="1"/>
</dbReference>
<evidence type="ECO:0000256" key="6">
    <source>
        <dbReference type="ARBA" id="ARBA00022475"/>
    </source>
</evidence>
<dbReference type="EMBL" id="JARQWQ010000013">
    <property type="protein sequence ID" value="KAK2567980.1"/>
    <property type="molecule type" value="Genomic_DNA"/>
</dbReference>
<evidence type="ECO:0000256" key="26">
    <source>
        <dbReference type="SAM" id="Phobius"/>
    </source>
</evidence>
<keyword evidence="30" id="KW-1185">Reference proteome</keyword>
<dbReference type="PROSITE" id="PS51699">
    <property type="entry name" value="SEA_DG"/>
    <property type="match status" value="4"/>
</dbReference>
<evidence type="ECO:0000256" key="21">
    <source>
        <dbReference type="ARBA" id="ARBA00026224"/>
    </source>
</evidence>
<proteinExistence type="predicted"/>
<evidence type="ECO:0000256" key="17">
    <source>
        <dbReference type="ARBA" id="ARBA00023242"/>
    </source>
</evidence>
<feature type="signal peptide" evidence="27">
    <location>
        <begin position="1"/>
        <end position="17"/>
    </location>
</feature>
<feature type="transmembrane region" description="Helical" evidence="26">
    <location>
        <begin position="1455"/>
        <end position="1480"/>
    </location>
</feature>
<gene>
    <name evidence="29" type="ORF">P5673_007883</name>
</gene>
<evidence type="ECO:0000256" key="13">
    <source>
        <dbReference type="ARBA" id="ARBA00023018"/>
    </source>
</evidence>
<evidence type="ECO:0000256" key="16">
    <source>
        <dbReference type="ARBA" id="ARBA00023212"/>
    </source>
</evidence>
<evidence type="ECO:0000256" key="23">
    <source>
        <dbReference type="ARBA" id="ARBA00031034"/>
    </source>
</evidence>
<evidence type="ECO:0000256" key="8">
    <source>
        <dbReference type="ARBA" id="ARBA00022525"/>
    </source>
</evidence>
<keyword evidence="7" id="KW-0963">Cytoplasm</keyword>
<evidence type="ECO:0000256" key="20">
    <source>
        <dbReference type="ARBA" id="ARBA00024991"/>
    </source>
</evidence>
<feature type="domain" description="Peptidase S72" evidence="28">
    <location>
        <begin position="663"/>
        <end position="773"/>
    </location>
</feature>
<dbReference type="PANTHER" id="PTHR21559">
    <property type="entry name" value="DYSTROGLYCAN-RELATED"/>
    <property type="match status" value="1"/>
</dbReference>
<evidence type="ECO:0000256" key="11">
    <source>
        <dbReference type="ARBA" id="ARBA00022729"/>
    </source>
</evidence>
<protein>
    <recommendedName>
        <fullName evidence="21">Dystroglycan 1</fullName>
    </recommendedName>
    <alternativeName>
        <fullName evidence="23">Dystroglycan</fullName>
    </alternativeName>
    <alternativeName>
        <fullName evidence="22">Dystrophin-associated glycoprotein 1</fullName>
    </alternativeName>
</protein>
<evidence type="ECO:0000256" key="12">
    <source>
        <dbReference type="ARBA" id="ARBA00022989"/>
    </source>
</evidence>
<feature type="domain" description="Peptidase S72" evidence="28">
    <location>
        <begin position="441"/>
        <end position="547"/>
    </location>
</feature>
<dbReference type="SMART" id="SM00736">
    <property type="entry name" value="CADG"/>
    <property type="match status" value="4"/>
</dbReference>
<comment type="subcellular location">
    <subcellularLocation>
        <location evidence="1">Cell membrane</location>
        <location evidence="1">Sarcolemma</location>
    </subcellularLocation>
    <subcellularLocation>
        <location evidence="4">Cell membrane</location>
        <topology evidence="4">Single-pass type I membrane protein</topology>
    </subcellularLocation>
    <subcellularLocation>
        <location evidence="3">Cytoplasm</location>
        <location evidence="3">Cytoskeleton</location>
    </subcellularLocation>
    <subcellularLocation>
        <location evidence="5">Nucleus</location>
        <location evidence="5">Nucleoplasm</location>
    </subcellularLocation>
    <subcellularLocation>
        <location evidence="24">Postsynaptic cell membrane</location>
    </subcellularLocation>
    <subcellularLocation>
        <location evidence="2">Secreted</location>
        <location evidence="2">Extracellular space</location>
    </subcellularLocation>
</comment>
<keyword evidence="17" id="KW-0539">Nucleus</keyword>
<dbReference type="Gene3D" id="3.30.70.1040">
    <property type="entry name" value="Dystroglycan, domain 2"/>
    <property type="match status" value="1"/>
</dbReference>
<accession>A0AAD9VBL8</accession>
<evidence type="ECO:0000256" key="4">
    <source>
        <dbReference type="ARBA" id="ARBA00004251"/>
    </source>
</evidence>
<evidence type="ECO:0000256" key="1">
    <source>
        <dbReference type="ARBA" id="ARBA00004135"/>
    </source>
</evidence>
<evidence type="ECO:0000256" key="25">
    <source>
        <dbReference type="SAM" id="MobiDB-lite"/>
    </source>
</evidence>
<evidence type="ECO:0000256" key="10">
    <source>
        <dbReference type="ARBA" id="ARBA00022692"/>
    </source>
</evidence>
<dbReference type="Pfam" id="PF18424">
    <property type="entry name" value="a_DG1_N2"/>
    <property type="match status" value="1"/>
</dbReference>
<evidence type="ECO:0000256" key="2">
    <source>
        <dbReference type="ARBA" id="ARBA00004239"/>
    </source>
</evidence>
<keyword evidence="6" id="KW-1003">Cell membrane</keyword>
<keyword evidence="10 26" id="KW-0812">Transmembrane</keyword>
<keyword evidence="18" id="KW-0628">Postsynaptic cell membrane</keyword>
<dbReference type="PROSITE" id="PS51257">
    <property type="entry name" value="PROKAR_LIPOPROTEIN"/>
    <property type="match status" value="1"/>
</dbReference>
<dbReference type="GO" id="GO:0043236">
    <property type="term" value="F:laminin binding"/>
    <property type="evidence" value="ECO:0007669"/>
    <property type="project" value="TreeGrafter"/>
</dbReference>
<evidence type="ECO:0000256" key="27">
    <source>
        <dbReference type="SAM" id="SignalP"/>
    </source>
</evidence>
<name>A0AAD9VBL8_ACRCE</name>
<evidence type="ECO:0000313" key="29">
    <source>
        <dbReference type="EMBL" id="KAK2567980.1"/>
    </source>
</evidence>
<dbReference type="GO" id="GO:0005509">
    <property type="term" value="F:calcium ion binding"/>
    <property type="evidence" value="ECO:0007669"/>
    <property type="project" value="InterPro"/>
</dbReference>
<evidence type="ECO:0000256" key="7">
    <source>
        <dbReference type="ARBA" id="ARBA00022490"/>
    </source>
</evidence>
<feature type="chain" id="PRO_5041937360" description="Dystroglycan 1" evidence="27">
    <location>
        <begin position="18"/>
        <end position="1751"/>
    </location>
</feature>
<evidence type="ECO:0000256" key="19">
    <source>
        <dbReference type="ARBA" id="ARBA00023567"/>
    </source>
</evidence>
<comment type="function">
    <text evidence="19">The dystroglycan complex is involved in a number of processes including laminin and basement membrane assembly, sarcolemmal stability, cell survival, peripheral nerve myelination, nodal structure, cell migration, and epithelial polarization.</text>
</comment>
<evidence type="ECO:0000313" key="30">
    <source>
        <dbReference type="Proteomes" id="UP001249851"/>
    </source>
</evidence>
<comment type="function">
    <text evidence="20">Transmembrane protein that plays important roles in connecting the extracellular matrix to the cytoskeleton. Acts as a cell adhesion receptor in both muscle and non-muscle tissues. Receptor for both DMD and UTRN and, through these interactions, scaffolds axin to the cytoskeleton. Also functions in cell adhesion-mediated signaling and implicated in cell polarity.</text>
</comment>
<keyword evidence="12 26" id="KW-1133">Transmembrane helix</keyword>
<keyword evidence="8" id="KW-0964">Secreted</keyword>
<evidence type="ECO:0000256" key="9">
    <source>
        <dbReference type="ARBA" id="ARBA00022553"/>
    </source>
</evidence>
<evidence type="ECO:0000256" key="5">
    <source>
        <dbReference type="ARBA" id="ARBA00004642"/>
    </source>
</evidence>
<feature type="domain" description="Peptidase S72" evidence="28">
    <location>
        <begin position="890"/>
        <end position="994"/>
    </location>
</feature>
<dbReference type="InterPro" id="IPR030398">
    <property type="entry name" value="SEA_DG_dom"/>
</dbReference>
<dbReference type="SUPFAM" id="SSF111006">
    <property type="entry name" value="Dystroglycan, domain 2"/>
    <property type="match status" value="1"/>
</dbReference>
<dbReference type="GO" id="GO:0005576">
    <property type="term" value="C:extracellular region"/>
    <property type="evidence" value="ECO:0007669"/>
    <property type="project" value="UniProtKB-SubCell"/>
</dbReference>
<feature type="region of interest" description="Disordered" evidence="25">
    <location>
        <begin position="1718"/>
        <end position="1751"/>
    </location>
</feature>
<evidence type="ECO:0000256" key="22">
    <source>
        <dbReference type="ARBA" id="ARBA00030092"/>
    </source>
</evidence>
<dbReference type="GO" id="GO:0005856">
    <property type="term" value="C:cytoskeleton"/>
    <property type="evidence" value="ECO:0007669"/>
    <property type="project" value="UniProtKB-SubCell"/>
</dbReference>
<dbReference type="InterPro" id="IPR013783">
    <property type="entry name" value="Ig-like_fold"/>
</dbReference>
<keyword evidence="26" id="KW-0472">Membrane</keyword>
<dbReference type="GO" id="GO:0005654">
    <property type="term" value="C:nucleoplasm"/>
    <property type="evidence" value="ECO:0007669"/>
    <property type="project" value="UniProtKB-SubCell"/>
</dbReference>
<evidence type="ECO:0000256" key="15">
    <source>
        <dbReference type="ARBA" id="ARBA00023180"/>
    </source>
</evidence>
<keyword evidence="13" id="KW-0770">Synapse</keyword>
<dbReference type="GO" id="GO:0045211">
    <property type="term" value="C:postsynaptic membrane"/>
    <property type="evidence" value="ECO:0007669"/>
    <property type="project" value="UniProtKB-SubCell"/>
</dbReference>
<dbReference type="GO" id="GO:0007411">
    <property type="term" value="P:axon guidance"/>
    <property type="evidence" value="ECO:0007669"/>
    <property type="project" value="TreeGrafter"/>
</dbReference>
<dbReference type="InterPro" id="IPR041631">
    <property type="entry name" value="Alpha_DG1_N2"/>
</dbReference>
<sequence>MNFKPFFFSFLVTLACGKEQKEQEFIHSRLPNAIAVVGRSFQYFLSPQVDLPNTLKVFERGKPSLPKWLSFDLTKRQFYGVAMWRDKGEVEIEIQSQKENKKAVFTIYVQDLHTVLNNQSSFSNETKVPDFSEPNCVGGMPVAVATVLFDLHIDTLSGADRQNLMRKLSGFVNVNIKNLHMTVGRGHNTAFGFKDVTMVTAGPGNVGDSKQPGIAVSWQIGCGPDVSGIEVATLLKSSSERGVFKQILDVPVTGWHIATGHPKSHRQRVRRQINNLRPTPIVTQMPGSVIYRPISNDATQTYTMAPPTLISKSITVTVSANVIRTVGVNEVNHAPKAMKLLGPVTVYQGKELRYTIPADIIWDPEDGSARNLRLQMKTESGLDLSPASWILFNSTKQQIYGFPSSADIIGSHRFLLIATDSGGKSLTFPFTLVVSRAPTVTFNHKVTIVLNYTKSFMTNVGLRLNLMKKISRYYGIELNQLRVSSYRYYHGALFFIFQLESSKVNAGCNNQNLRDGIGNSMSLNPNLIEALRPEFQIMYGYVEGIGRCRDPAVPNTPPRVKRPISSPVVVWGQTLHYSVPFDTFYDEQDHYTPNLMLQMRTENNEALPSSSWIQFDSARQLIYGITNDLKMIGQHSYRIVAVNSGGLEAFTSLKITVISDTARYNHDFGMVLGHLSYKDLAGNAEIRVSLMESIARYYGLASNRVRIAKYVHGPSVHFRFDSIPYEDCDNPELVRFIDGFWMAQKNEVNYTFITHLKRDNFTVKTAYFKGFGPCANVTPNVDRSPPSALNRPQVLRVYLGQALNFKIPHRTFFDEQDFFTPNLKLYIRTRKNEELPRPWWLVVDARQHILALPLNKNLVRLNFFNLVAEDSKKQEGDTRLRVRVLEDGKQYNHEFTIRLKNFAFQDNVAIKLKLLEKIAAYYGLSYKNVRVPIQGPKDAFTFRFDTVPYMECNHRNLTELIHGFWSGYTLNPQFVAALKPEFEIISGYYKRLEPCAPTNTPPVVENPVETLTLMQGQRMKFHIPMDTFYDKEDGYTTNLTLKASLDNNDLPSWIYFNSTKQGLISLPITDNTVGTHNLLLTAKDSGGFTATDVVELKVTKDTTKFKNEFRFNIDDATVPVDKVQTKIRMMYKIAAYFGVRLEEVHLSGFGPDYPPTCTFHLKTLRDLKCDDSSLFDVIDSFIENGKLNKNFVDAMGPEFIVSAGVHKGLGPCTPPPPVPNTPPKIYNHIDRVDVFQGQGLRFHVPYDSFFDKEDGYTPNLSLQMSTIDGYELLNTSWILFNSSSQEIFGLPAVVNRIGLYEILLIASDKEGARAYDAFEVRVLEEDAPFNHKFNIILDFDNDTFLRNVGIRVALLDAIANYFGVNFTSVRVVSYAPGVLFSFYFDFVPYDECSHSFLTKLRDDFWLDGGLNPAFGAALFPGFRVISGSYERLGPCKSVIGPEVGAKVGDRPGGIWWTYAIIPAIVVAIVLLLLGCCLLVMMGCCRRTKMSGADQMTYIYKKKPVVLKEEYEIKEMLLKQPLVLPNEKPPVPPVYPRSPVLGGDKVPLLNGEAKSVPYQAPVFISSRQLGGGGGGGSGNAGFVANGGGAAAGAGAGGGGAAVLGGGGGAGGAAAAGGGGGGGSAAAGGGFIAGGGGGMGSGMSAGSGGAAFSGAASAVLIGSGASQGWGGGAAGGGGGGGAAGGGGGAAGGGGGGAAGGGGYSVSYSTSTGGRGFKQSSYSYSYSSSSGGVSSSGRKMAYSGYRLPPAYVPP</sequence>
<dbReference type="GO" id="GO:0021675">
    <property type="term" value="P:nerve development"/>
    <property type="evidence" value="ECO:0007669"/>
    <property type="project" value="TreeGrafter"/>
</dbReference>
<dbReference type="GO" id="GO:0042383">
    <property type="term" value="C:sarcolemma"/>
    <property type="evidence" value="ECO:0007669"/>
    <property type="project" value="UniProtKB-SubCell"/>
</dbReference>
<dbReference type="Pfam" id="PF05345">
    <property type="entry name" value="He_PIG"/>
    <property type="match status" value="1"/>
</dbReference>
<dbReference type="InterPro" id="IPR015919">
    <property type="entry name" value="Cadherin-like_sf"/>
</dbReference>
<evidence type="ECO:0000259" key="28">
    <source>
        <dbReference type="PROSITE" id="PS51699"/>
    </source>
</evidence>
<dbReference type="GO" id="GO:0002009">
    <property type="term" value="P:morphogenesis of an epithelium"/>
    <property type="evidence" value="ECO:0007669"/>
    <property type="project" value="TreeGrafter"/>
</dbReference>
<comment type="caution">
    <text evidence="29">The sequence shown here is derived from an EMBL/GenBank/DDBJ whole genome shotgun (WGS) entry which is preliminary data.</text>
</comment>
<evidence type="ECO:0000256" key="14">
    <source>
        <dbReference type="ARBA" id="ARBA00023157"/>
    </source>
</evidence>
<dbReference type="SUPFAM" id="SSF49313">
    <property type="entry name" value="Cadherin-like"/>
    <property type="match status" value="5"/>
</dbReference>